<organism evidence="2 3">
    <name type="scientific">Aquibacillus rhizosphaerae</name>
    <dbReference type="NCBI Taxonomy" id="3051431"/>
    <lineage>
        <taxon>Bacteria</taxon>
        <taxon>Bacillati</taxon>
        <taxon>Bacillota</taxon>
        <taxon>Bacilli</taxon>
        <taxon>Bacillales</taxon>
        <taxon>Bacillaceae</taxon>
        <taxon>Aquibacillus</taxon>
    </lineage>
</organism>
<feature type="transmembrane region" description="Helical" evidence="1">
    <location>
        <begin position="184"/>
        <end position="205"/>
    </location>
</feature>
<dbReference type="RefSeq" id="WP_285933939.1">
    <property type="nucleotide sequence ID" value="NZ_JASTZU010000061.1"/>
</dbReference>
<accession>A0ABT7LDM3</accession>
<proteinExistence type="predicted"/>
<feature type="transmembrane region" description="Helical" evidence="1">
    <location>
        <begin position="113"/>
        <end position="134"/>
    </location>
</feature>
<feature type="transmembrane region" description="Helical" evidence="1">
    <location>
        <begin position="52"/>
        <end position="74"/>
    </location>
</feature>
<protein>
    <submittedName>
        <fullName evidence="2">Uncharacterized protein</fullName>
    </submittedName>
</protein>
<evidence type="ECO:0000256" key="1">
    <source>
        <dbReference type="SAM" id="Phobius"/>
    </source>
</evidence>
<keyword evidence="1" id="KW-0472">Membrane</keyword>
<name>A0ABT7LDM3_9BACI</name>
<keyword evidence="3" id="KW-1185">Reference proteome</keyword>
<sequence length="234" mass="27211">MKKLGNTNEIEISYFNNLQDPHLIRHNVFGFLLIFMDIICVIPIVGDPFSPQFFWASIIPIVLINLWGVLYIVAPYKFERSYYLFFGTLGIVNTYVYFIVIQKFLYIHIGVEGSIFFIMGLVLVILLLVFFQIFNMKMLHSGKYAKLQKNEWKLNVNPIIVASSCGYIIAQVIMSVFVTESVKWIVLIMAISGLSIVSAYFSTYIHKFFYIRKNYEIVKKVYPEFGLSKNNRKS</sequence>
<feature type="transmembrane region" description="Helical" evidence="1">
    <location>
        <begin position="154"/>
        <end position="178"/>
    </location>
</feature>
<feature type="transmembrane region" description="Helical" evidence="1">
    <location>
        <begin position="28"/>
        <end position="46"/>
    </location>
</feature>
<dbReference type="EMBL" id="JASTZU010000061">
    <property type="protein sequence ID" value="MDL4842646.1"/>
    <property type="molecule type" value="Genomic_DNA"/>
</dbReference>
<evidence type="ECO:0000313" key="3">
    <source>
        <dbReference type="Proteomes" id="UP001235343"/>
    </source>
</evidence>
<comment type="caution">
    <text evidence="2">The sequence shown here is derived from an EMBL/GenBank/DDBJ whole genome shotgun (WGS) entry which is preliminary data.</text>
</comment>
<gene>
    <name evidence="2" type="ORF">QQS35_19615</name>
</gene>
<dbReference type="Proteomes" id="UP001235343">
    <property type="component" value="Unassembled WGS sequence"/>
</dbReference>
<feature type="transmembrane region" description="Helical" evidence="1">
    <location>
        <begin position="81"/>
        <end position="101"/>
    </location>
</feature>
<evidence type="ECO:0000313" key="2">
    <source>
        <dbReference type="EMBL" id="MDL4842646.1"/>
    </source>
</evidence>
<keyword evidence="1" id="KW-1133">Transmembrane helix</keyword>
<keyword evidence="1" id="KW-0812">Transmembrane</keyword>
<reference evidence="2 3" key="1">
    <citation type="submission" date="2023-06" db="EMBL/GenBank/DDBJ databases">
        <title>Aquibacillus rhizosphaerae LR5S19.</title>
        <authorList>
            <person name="Sun J.-Q."/>
        </authorList>
    </citation>
    <scope>NUCLEOTIDE SEQUENCE [LARGE SCALE GENOMIC DNA]</scope>
    <source>
        <strain evidence="2 3">LR5S19</strain>
    </source>
</reference>